<dbReference type="PROSITE" id="PS50089">
    <property type="entry name" value="ZF_RING_2"/>
    <property type="match status" value="1"/>
</dbReference>
<dbReference type="Pfam" id="PF13639">
    <property type="entry name" value="zf-RING_2"/>
    <property type="match status" value="1"/>
</dbReference>
<dbReference type="Gene3D" id="3.30.40.10">
    <property type="entry name" value="Zinc/RING finger domain, C3HC4 (zinc finger)"/>
    <property type="match status" value="1"/>
</dbReference>
<dbReference type="EMBL" id="JADCUA010000004">
    <property type="protein sequence ID" value="KAH9840940.1"/>
    <property type="molecule type" value="Genomic_DNA"/>
</dbReference>
<keyword evidence="3" id="KW-0862">Zinc</keyword>
<protein>
    <recommendedName>
        <fullName evidence="5">RING-type domain-containing protein</fullName>
    </recommendedName>
</protein>
<evidence type="ECO:0000313" key="7">
    <source>
        <dbReference type="Proteomes" id="UP000814176"/>
    </source>
</evidence>
<dbReference type="GeneID" id="72002173"/>
<evidence type="ECO:0000256" key="1">
    <source>
        <dbReference type="ARBA" id="ARBA00022723"/>
    </source>
</evidence>
<evidence type="ECO:0000259" key="5">
    <source>
        <dbReference type="PROSITE" id="PS50089"/>
    </source>
</evidence>
<feature type="domain" description="RING-type" evidence="5">
    <location>
        <begin position="5"/>
        <end position="50"/>
    </location>
</feature>
<evidence type="ECO:0000256" key="4">
    <source>
        <dbReference type="PROSITE-ProRule" id="PRU00175"/>
    </source>
</evidence>
<dbReference type="InterPro" id="IPR013083">
    <property type="entry name" value="Znf_RING/FYVE/PHD"/>
</dbReference>
<gene>
    <name evidence="6" type="ORF">C8Q71DRAFT_721374</name>
</gene>
<dbReference type="InterPro" id="IPR001841">
    <property type="entry name" value="Znf_RING"/>
</dbReference>
<evidence type="ECO:0000256" key="2">
    <source>
        <dbReference type="ARBA" id="ARBA00022771"/>
    </source>
</evidence>
<comment type="caution">
    <text evidence="6">The sequence shown here is derived from an EMBL/GenBank/DDBJ whole genome shotgun (WGS) entry which is preliminary data.</text>
</comment>
<organism evidence="6 7">
    <name type="scientific">Rhodofomes roseus</name>
    <dbReference type="NCBI Taxonomy" id="34475"/>
    <lineage>
        <taxon>Eukaryota</taxon>
        <taxon>Fungi</taxon>
        <taxon>Dikarya</taxon>
        <taxon>Basidiomycota</taxon>
        <taxon>Agaricomycotina</taxon>
        <taxon>Agaricomycetes</taxon>
        <taxon>Polyporales</taxon>
        <taxon>Rhodofomes</taxon>
    </lineage>
</organism>
<name>A0ABQ8KS33_9APHY</name>
<accession>A0ABQ8KS33</accession>
<sequence length="201" mass="23265">MLTTCPICLVSLATDGPALIAIKTCGHVMCTDCLEQIRNTPLFSHCHLCREPFRPTTDLVRVQLKFGEPEYNPKLFWNLIRRKAAQLQEERVIIDGERERLRASKQALHRRNQVQHDRIHSHEGTLRKLRDRTSDIHAEVEQLRLELREELSRISYILDSLYNSITVSYIPGHIVISIELAAYFATKSSPKSQTWTSLDYI</sequence>
<evidence type="ECO:0000313" key="6">
    <source>
        <dbReference type="EMBL" id="KAH9840940.1"/>
    </source>
</evidence>
<keyword evidence="1" id="KW-0479">Metal-binding</keyword>
<keyword evidence="7" id="KW-1185">Reference proteome</keyword>
<reference evidence="6 7" key="1">
    <citation type="journal article" date="2021" name="Environ. Microbiol.">
        <title>Gene family expansions and transcriptome signatures uncover fungal adaptations to wood decay.</title>
        <authorList>
            <person name="Hage H."/>
            <person name="Miyauchi S."/>
            <person name="Viragh M."/>
            <person name="Drula E."/>
            <person name="Min B."/>
            <person name="Chaduli D."/>
            <person name="Navarro D."/>
            <person name="Favel A."/>
            <person name="Norest M."/>
            <person name="Lesage-Meessen L."/>
            <person name="Balint B."/>
            <person name="Merenyi Z."/>
            <person name="de Eugenio L."/>
            <person name="Morin E."/>
            <person name="Martinez A.T."/>
            <person name="Baldrian P."/>
            <person name="Stursova M."/>
            <person name="Martinez M.J."/>
            <person name="Novotny C."/>
            <person name="Magnuson J.K."/>
            <person name="Spatafora J.W."/>
            <person name="Maurice S."/>
            <person name="Pangilinan J."/>
            <person name="Andreopoulos W."/>
            <person name="LaButti K."/>
            <person name="Hundley H."/>
            <person name="Na H."/>
            <person name="Kuo A."/>
            <person name="Barry K."/>
            <person name="Lipzen A."/>
            <person name="Henrissat B."/>
            <person name="Riley R."/>
            <person name="Ahrendt S."/>
            <person name="Nagy L.G."/>
            <person name="Grigoriev I.V."/>
            <person name="Martin F."/>
            <person name="Rosso M.N."/>
        </authorList>
    </citation>
    <scope>NUCLEOTIDE SEQUENCE [LARGE SCALE GENOMIC DNA]</scope>
    <source>
        <strain evidence="6 7">CIRM-BRFM 1785</strain>
    </source>
</reference>
<dbReference type="RefSeq" id="XP_047782406.1">
    <property type="nucleotide sequence ID" value="XM_047921441.1"/>
</dbReference>
<evidence type="ECO:0000256" key="3">
    <source>
        <dbReference type="ARBA" id="ARBA00022833"/>
    </source>
</evidence>
<dbReference type="SMART" id="SM00184">
    <property type="entry name" value="RING"/>
    <property type="match status" value="1"/>
</dbReference>
<dbReference type="SUPFAM" id="SSF57850">
    <property type="entry name" value="RING/U-box"/>
    <property type="match status" value="1"/>
</dbReference>
<keyword evidence="2 4" id="KW-0863">Zinc-finger</keyword>
<proteinExistence type="predicted"/>
<dbReference type="PROSITE" id="PS00518">
    <property type="entry name" value="ZF_RING_1"/>
    <property type="match status" value="1"/>
</dbReference>
<dbReference type="Proteomes" id="UP000814176">
    <property type="component" value="Unassembled WGS sequence"/>
</dbReference>
<dbReference type="InterPro" id="IPR017907">
    <property type="entry name" value="Znf_RING_CS"/>
</dbReference>